<dbReference type="AlphaFoldDB" id="A7E7Y2"/>
<dbReference type="KEGG" id="ssl:SS1G_01410"/>
<accession>A7E7Y2</accession>
<proteinExistence type="predicted"/>
<dbReference type="RefSeq" id="XP_001597216.1">
    <property type="nucleotide sequence ID" value="XM_001597166.1"/>
</dbReference>
<keyword evidence="2" id="KW-1185">Reference proteome</keyword>
<dbReference type="Proteomes" id="UP000001312">
    <property type="component" value="Unassembled WGS sequence"/>
</dbReference>
<evidence type="ECO:0000313" key="1">
    <source>
        <dbReference type="EMBL" id="EDN96484.1"/>
    </source>
</evidence>
<dbReference type="InParanoid" id="A7E7Y2"/>
<gene>
    <name evidence="1" type="ORF">SS1G_01410</name>
</gene>
<dbReference type="HOGENOM" id="CLU_1338220_0_0_1"/>
<sequence length="205" mass="22734">MFTGGTAQQIFVHYGGASRHWGRNFSSFVSDSVEMPYVMPGILVCEAASVGKGVTILTTALENTKSWIGSSTAQSNCGPTTENNERMDELWLEYGADVRLACTGQVPMFYILHRLDVKSEFYDHVNVQWVQKDVRDSGVSSPSTRKNRIIGLTRVDQKWEVTGDYAATVLADGVNDVQLRSSLRSRRVGLSTQITKMILYILQGS</sequence>
<reference evidence="2" key="1">
    <citation type="journal article" date="2011" name="PLoS Genet.">
        <title>Genomic analysis of the necrotrophic fungal pathogens Sclerotinia sclerotiorum and Botrytis cinerea.</title>
        <authorList>
            <person name="Amselem J."/>
            <person name="Cuomo C.A."/>
            <person name="van Kan J.A."/>
            <person name="Viaud M."/>
            <person name="Benito E.P."/>
            <person name="Couloux A."/>
            <person name="Coutinho P.M."/>
            <person name="de Vries R.P."/>
            <person name="Dyer P.S."/>
            <person name="Fillinger S."/>
            <person name="Fournier E."/>
            <person name="Gout L."/>
            <person name="Hahn M."/>
            <person name="Kohn L."/>
            <person name="Lapalu N."/>
            <person name="Plummer K.M."/>
            <person name="Pradier J.M."/>
            <person name="Quevillon E."/>
            <person name="Sharon A."/>
            <person name="Simon A."/>
            <person name="ten Have A."/>
            <person name="Tudzynski B."/>
            <person name="Tudzynski P."/>
            <person name="Wincker P."/>
            <person name="Andrew M."/>
            <person name="Anthouard V."/>
            <person name="Beever R.E."/>
            <person name="Beffa R."/>
            <person name="Benoit I."/>
            <person name="Bouzid O."/>
            <person name="Brault B."/>
            <person name="Chen Z."/>
            <person name="Choquer M."/>
            <person name="Collemare J."/>
            <person name="Cotton P."/>
            <person name="Danchin E.G."/>
            <person name="Da Silva C."/>
            <person name="Gautier A."/>
            <person name="Giraud C."/>
            <person name="Giraud T."/>
            <person name="Gonzalez C."/>
            <person name="Grossetete S."/>
            <person name="Guldener U."/>
            <person name="Henrissat B."/>
            <person name="Howlett B.J."/>
            <person name="Kodira C."/>
            <person name="Kretschmer M."/>
            <person name="Lappartient A."/>
            <person name="Leroch M."/>
            <person name="Levis C."/>
            <person name="Mauceli E."/>
            <person name="Neuveglise C."/>
            <person name="Oeser B."/>
            <person name="Pearson M."/>
            <person name="Poulain J."/>
            <person name="Poussereau N."/>
            <person name="Quesneville H."/>
            <person name="Rascle C."/>
            <person name="Schumacher J."/>
            <person name="Segurens B."/>
            <person name="Sexton A."/>
            <person name="Silva E."/>
            <person name="Sirven C."/>
            <person name="Soanes D.M."/>
            <person name="Talbot N.J."/>
            <person name="Templeton M."/>
            <person name="Yandava C."/>
            <person name="Yarden O."/>
            <person name="Zeng Q."/>
            <person name="Rollins J.A."/>
            <person name="Lebrun M.H."/>
            <person name="Dickman M."/>
        </authorList>
    </citation>
    <scope>NUCLEOTIDE SEQUENCE [LARGE SCALE GENOMIC DNA]</scope>
    <source>
        <strain evidence="2">ATCC 18683 / 1980 / Ss-1</strain>
    </source>
</reference>
<organism evidence="1 2">
    <name type="scientific">Sclerotinia sclerotiorum (strain ATCC 18683 / 1980 / Ss-1)</name>
    <name type="common">White mold</name>
    <name type="synonym">Whetzelinia sclerotiorum</name>
    <dbReference type="NCBI Taxonomy" id="665079"/>
    <lineage>
        <taxon>Eukaryota</taxon>
        <taxon>Fungi</taxon>
        <taxon>Dikarya</taxon>
        <taxon>Ascomycota</taxon>
        <taxon>Pezizomycotina</taxon>
        <taxon>Leotiomycetes</taxon>
        <taxon>Helotiales</taxon>
        <taxon>Sclerotiniaceae</taxon>
        <taxon>Sclerotinia</taxon>
    </lineage>
</organism>
<protein>
    <submittedName>
        <fullName evidence="1">Uncharacterized protein</fullName>
    </submittedName>
</protein>
<name>A7E7Y2_SCLS1</name>
<dbReference type="EMBL" id="CH476622">
    <property type="protein sequence ID" value="EDN96484.1"/>
    <property type="molecule type" value="Genomic_DNA"/>
</dbReference>
<evidence type="ECO:0000313" key="2">
    <source>
        <dbReference type="Proteomes" id="UP000001312"/>
    </source>
</evidence>
<dbReference type="GeneID" id="5493868"/>